<keyword evidence="3" id="KW-1185">Reference proteome</keyword>
<evidence type="ECO:0000313" key="3">
    <source>
        <dbReference type="Proteomes" id="UP001303046"/>
    </source>
</evidence>
<gene>
    <name evidence="2" type="primary">Necator_chrIV.g14312</name>
    <name evidence="2" type="ORF">RB195_001018</name>
</gene>
<name>A0ABR1DDN6_NECAM</name>
<evidence type="ECO:0000313" key="2">
    <source>
        <dbReference type="EMBL" id="KAK6748141.1"/>
    </source>
</evidence>
<evidence type="ECO:0000256" key="1">
    <source>
        <dbReference type="SAM" id="MobiDB-lite"/>
    </source>
</evidence>
<protein>
    <submittedName>
        <fullName evidence="2">Uncharacterized protein</fullName>
    </submittedName>
</protein>
<reference evidence="2 3" key="1">
    <citation type="submission" date="2023-08" db="EMBL/GenBank/DDBJ databases">
        <title>A Necator americanus chromosomal reference genome.</title>
        <authorList>
            <person name="Ilik V."/>
            <person name="Petrzelkova K.J."/>
            <person name="Pardy F."/>
            <person name="Fuh T."/>
            <person name="Niatou-Singa F.S."/>
            <person name="Gouil Q."/>
            <person name="Baker L."/>
            <person name="Ritchie M.E."/>
            <person name="Jex A.R."/>
            <person name="Gazzola D."/>
            <person name="Li H."/>
            <person name="Toshio Fujiwara R."/>
            <person name="Zhan B."/>
            <person name="Aroian R.V."/>
            <person name="Pafco B."/>
            <person name="Schwarz E.M."/>
        </authorList>
    </citation>
    <scope>NUCLEOTIDE SEQUENCE [LARGE SCALE GENOMIC DNA]</scope>
    <source>
        <strain evidence="2 3">Aroian</strain>
        <tissue evidence="2">Whole animal</tissue>
    </source>
</reference>
<dbReference type="EMBL" id="JAVFWL010000004">
    <property type="protein sequence ID" value="KAK6748141.1"/>
    <property type="molecule type" value="Genomic_DNA"/>
</dbReference>
<comment type="caution">
    <text evidence="2">The sequence shown here is derived from an EMBL/GenBank/DDBJ whole genome shotgun (WGS) entry which is preliminary data.</text>
</comment>
<feature type="compositionally biased region" description="Basic residues" evidence="1">
    <location>
        <begin position="83"/>
        <end position="93"/>
    </location>
</feature>
<organism evidence="2 3">
    <name type="scientific">Necator americanus</name>
    <name type="common">Human hookworm</name>
    <dbReference type="NCBI Taxonomy" id="51031"/>
    <lineage>
        <taxon>Eukaryota</taxon>
        <taxon>Metazoa</taxon>
        <taxon>Ecdysozoa</taxon>
        <taxon>Nematoda</taxon>
        <taxon>Chromadorea</taxon>
        <taxon>Rhabditida</taxon>
        <taxon>Rhabditina</taxon>
        <taxon>Rhabditomorpha</taxon>
        <taxon>Strongyloidea</taxon>
        <taxon>Ancylostomatidae</taxon>
        <taxon>Bunostominae</taxon>
        <taxon>Necator</taxon>
    </lineage>
</organism>
<dbReference type="Proteomes" id="UP001303046">
    <property type="component" value="Unassembled WGS sequence"/>
</dbReference>
<accession>A0ABR1DDN6</accession>
<feature type="region of interest" description="Disordered" evidence="1">
    <location>
        <begin position="83"/>
        <end position="103"/>
    </location>
</feature>
<proteinExistence type="predicted"/>
<sequence>MVEKERKAMLRYADVTFCAEVGDWFIHSSSTPPYLKHVRVRYANFRHVLRVQSNSPGAFVCFTVAKLSCMLLSHLSPVSAMKRTMHAPRMSRKKVGDNGGEFN</sequence>